<dbReference type="SUPFAM" id="SSF56935">
    <property type="entry name" value="Porins"/>
    <property type="match status" value="1"/>
</dbReference>
<gene>
    <name evidence="5" type="ORF">ACFQZX_05015</name>
</gene>
<keyword evidence="2" id="KW-0472">Membrane</keyword>
<dbReference type="Pfam" id="PF07715">
    <property type="entry name" value="Plug"/>
    <property type="match status" value="1"/>
</dbReference>
<comment type="similarity">
    <text evidence="2">Belongs to the TonB-dependent receptor family.</text>
</comment>
<accession>A0ABW3AR48</accession>
<dbReference type="PROSITE" id="PS01156">
    <property type="entry name" value="TONB_DEPENDENT_REC_2"/>
    <property type="match status" value="1"/>
</dbReference>
<keyword evidence="1" id="KW-0798">TonB box</keyword>
<dbReference type="InterPro" id="IPR008969">
    <property type="entry name" value="CarboxyPept-like_regulatory"/>
</dbReference>
<dbReference type="InterPro" id="IPR010917">
    <property type="entry name" value="TonB_rcpt_CS"/>
</dbReference>
<feature type="chain" id="PRO_5045378982" evidence="3">
    <location>
        <begin position="28"/>
        <end position="1096"/>
    </location>
</feature>
<dbReference type="Proteomes" id="UP001597010">
    <property type="component" value="Unassembled WGS sequence"/>
</dbReference>
<evidence type="ECO:0000313" key="6">
    <source>
        <dbReference type="Proteomes" id="UP001597010"/>
    </source>
</evidence>
<dbReference type="InterPro" id="IPR023997">
    <property type="entry name" value="TonB-dep_OMP_SusC/RagA_CS"/>
</dbReference>
<keyword evidence="3" id="KW-0732">Signal</keyword>
<feature type="domain" description="TonB-dependent receptor plug" evidence="4">
    <location>
        <begin position="120"/>
        <end position="224"/>
    </location>
</feature>
<dbReference type="PROSITE" id="PS52016">
    <property type="entry name" value="TONB_DEPENDENT_REC_3"/>
    <property type="match status" value="1"/>
</dbReference>
<evidence type="ECO:0000256" key="3">
    <source>
        <dbReference type="SAM" id="SignalP"/>
    </source>
</evidence>
<dbReference type="NCBIfam" id="TIGR04056">
    <property type="entry name" value="OMP_RagA_SusC"/>
    <property type="match status" value="1"/>
</dbReference>
<reference evidence="6" key="1">
    <citation type="journal article" date="2019" name="Int. J. Syst. Evol. Microbiol.">
        <title>The Global Catalogue of Microorganisms (GCM) 10K type strain sequencing project: providing services to taxonomists for standard genome sequencing and annotation.</title>
        <authorList>
            <consortium name="The Broad Institute Genomics Platform"/>
            <consortium name="The Broad Institute Genome Sequencing Center for Infectious Disease"/>
            <person name="Wu L."/>
            <person name="Ma J."/>
        </authorList>
    </citation>
    <scope>NUCLEOTIDE SEQUENCE [LARGE SCALE GENOMIC DNA]</scope>
    <source>
        <strain evidence="6">CCUG 61484</strain>
    </source>
</reference>
<keyword evidence="2" id="KW-1134">Transmembrane beta strand</keyword>
<dbReference type="RefSeq" id="WP_377112054.1">
    <property type="nucleotide sequence ID" value="NZ_JBHTHZ010000002.1"/>
</dbReference>
<keyword evidence="2" id="KW-0812">Transmembrane</keyword>
<keyword evidence="6" id="KW-1185">Reference proteome</keyword>
<dbReference type="EMBL" id="JBHTHZ010000002">
    <property type="protein sequence ID" value="MFD0792966.1"/>
    <property type="molecule type" value="Genomic_DNA"/>
</dbReference>
<comment type="subcellular location">
    <subcellularLocation>
        <location evidence="2">Cell outer membrane</location>
        <topology evidence="2">Multi-pass membrane protein</topology>
    </subcellularLocation>
</comment>
<dbReference type="InterPro" id="IPR037066">
    <property type="entry name" value="Plug_dom_sf"/>
</dbReference>
<proteinExistence type="inferred from homology"/>
<keyword evidence="2" id="KW-0813">Transport</keyword>
<dbReference type="InterPro" id="IPR023996">
    <property type="entry name" value="TonB-dep_OMP_SusC/RagA"/>
</dbReference>
<feature type="signal peptide" evidence="3">
    <location>
        <begin position="1"/>
        <end position="27"/>
    </location>
</feature>
<dbReference type="InterPro" id="IPR039426">
    <property type="entry name" value="TonB-dep_rcpt-like"/>
</dbReference>
<dbReference type="NCBIfam" id="TIGR04057">
    <property type="entry name" value="SusC_RagA_signa"/>
    <property type="match status" value="1"/>
</dbReference>
<keyword evidence="2" id="KW-0998">Cell outer membrane</keyword>
<dbReference type="Gene3D" id="2.60.40.1120">
    <property type="entry name" value="Carboxypeptidase-like, regulatory domain"/>
    <property type="match status" value="1"/>
</dbReference>
<dbReference type="Gene3D" id="2.170.130.10">
    <property type="entry name" value="TonB-dependent receptor, plug domain"/>
    <property type="match status" value="1"/>
</dbReference>
<evidence type="ECO:0000259" key="4">
    <source>
        <dbReference type="Pfam" id="PF07715"/>
    </source>
</evidence>
<dbReference type="InterPro" id="IPR012910">
    <property type="entry name" value="Plug_dom"/>
</dbReference>
<evidence type="ECO:0000256" key="1">
    <source>
        <dbReference type="ARBA" id="ARBA00023077"/>
    </source>
</evidence>
<protein>
    <submittedName>
        <fullName evidence="5">SusC/RagA family TonB-linked outer membrane protein</fullName>
    </submittedName>
</protein>
<evidence type="ECO:0000313" key="5">
    <source>
        <dbReference type="EMBL" id="MFD0792966.1"/>
    </source>
</evidence>
<dbReference type="SUPFAM" id="SSF49464">
    <property type="entry name" value="Carboxypeptidase regulatory domain-like"/>
    <property type="match status" value="1"/>
</dbReference>
<evidence type="ECO:0000256" key="2">
    <source>
        <dbReference type="PROSITE-ProRule" id="PRU01360"/>
    </source>
</evidence>
<name>A0ABW3AR48_9SPHI</name>
<comment type="caution">
    <text evidence="5">The sequence shown here is derived from an EMBL/GenBank/DDBJ whole genome shotgun (WGS) entry which is preliminary data.</text>
</comment>
<sequence length="1096" mass="118113">MFKSLLLKGRALCLLLCCMVSSLVVTAQTKHTGKVTGSDDKLPVVGASVVIKGTTIGTQTDVNGNFSINAKPGDVLVVTYLGYNAREITVGQSDNINVVLQSGTNALTEVVVTGYTAQRKKDISGSVATVDVSAAKSVPTVSTENLLQGQAAGVNVITQGAPGAGAQVFIRGTSNFGNSQPLYVVDGLQTGSISNINPNDIESISVLKDAGAAAIYGISGGNGVVVVTTKKGRQGKTTISYDAFYGTTRPLSGNVFNTLNADEYEQLLNQVDPGNALLINGKIADYGYQSGSGTAAGSNKGVFNQANANSFLPNYHLDNDPNLDYLIQKFVKGAGTDWYHEVFKGAPIQQHSLSASGASEKNTYFMSLGYTNQQGTLINTYFKRYQARVNTVFSVKNHVRVGENISFFYIQSPNGGGGLANGGNQNEGNPISETYRTLPIIPVRDIAGNLGGTYAGPAALGNALNAVGLQERQVTNKTNQWGMQGTAFAEADFLQHFTARSAFSADVANRYYYNIGYRQYDSGEAHGGNNSYNEGSLYETNYNWSNTLNYKQVFGKHSLNVLGGFEARSYSHREINASTKNLFSLDPFFASITQGQASTTTANSGFFDLNNPTNYPNKVMSFFGRLDYVYADKYILGATIRRDGSSRFYKGQQWGTFPSVSLAWRASQEEFLKGVNWLNDLKIRGSYGVSGFNGNVRRNSAYSAYGTSPGGASYPIDGSINSIIAGYFNNSTGNLATTWEKDKVFNVGFDASIFNHFDITAEYYKKTVDGLLVQVPLLATVGGSPSTPPTINVGSVENKGFDIAATYHGKSGEFTYNIGANITTVKNTITNLGSSFFTTGVRNGSVVKNDVGTSIGQFYGYKVIGYWNSQAEIDALNAQQTPDVFGSRPDYQTAAAPGRFRYADINGDGRITDADRTFIGNPNPDFTYGINLNAAYKGFDFTAVLYGSQGNDVYNSVKYWTNFYGSQTGNKSRDLLYNAWSPTKSASENANAKTPIAENANNFSTTDAINSYYVENGSFLKLRSLQVGYTFGANALKAVGVDKLHIYVQGTNLFTATKYSGPDPELQSIDQNSPGIDLGNYPNNERRFIFGVNLTF</sequence>
<dbReference type="Pfam" id="PF13715">
    <property type="entry name" value="CarbopepD_reg_2"/>
    <property type="match status" value="1"/>
</dbReference>
<organism evidence="5 6">
    <name type="scientific">Mucilaginibacter litoreus</name>
    <dbReference type="NCBI Taxonomy" id="1048221"/>
    <lineage>
        <taxon>Bacteria</taxon>
        <taxon>Pseudomonadati</taxon>
        <taxon>Bacteroidota</taxon>
        <taxon>Sphingobacteriia</taxon>
        <taxon>Sphingobacteriales</taxon>
        <taxon>Sphingobacteriaceae</taxon>
        <taxon>Mucilaginibacter</taxon>
    </lineage>
</organism>